<organism evidence="10 11">
    <name type="scientific">Eruca vesicaria subsp. sativa</name>
    <name type="common">Garden rocket</name>
    <name type="synonym">Eruca sativa</name>
    <dbReference type="NCBI Taxonomy" id="29727"/>
    <lineage>
        <taxon>Eukaryota</taxon>
        <taxon>Viridiplantae</taxon>
        <taxon>Streptophyta</taxon>
        <taxon>Embryophyta</taxon>
        <taxon>Tracheophyta</taxon>
        <taxon>Spermatophyta</taxon>
        <taxon>Magnoliopsida</taxon>
        <taxon>eudicotyledons</taxon>
        <taxon>Gunneridae</taxon>
        <taxon>Pentapetalae</taxon>
        <taxon>rosids</taxon>
        <taxon>malvids</taxon>
        <taxon>Brassicales</taxon>
        <taxon>Brassicaceae</taxon>
        <taxon>Brassiceae</taxon>
        <taxon>Eruca</taxon>
    </lineage>
</organism>
<dbReference type="InterPro" id="IPR036965">
    <property type="entry name" value="Terpene_synth_N_sf"/>
</dbReference>
<keyword evidence="5" id="KW-0464">Manganese</keyword>
<evidence type="ECO:0000256" key="3">
    <source>
        <dbReference type="ARBA" id="ARBA00022723"/>
    </source>
</evidence>
<dbReference type="PANTHER" id="PTHR31225:SF242">
    <property type="entry name" value="TERPENOID SYNTHASE 9"/>
    <property type="match status" value="1"/>
</dbReference>
<dbReference type="SFLD" id="SFLDG01019">
    <property type="entry name" value="Terpene_Cyclase_Like_1_C_Termi"/>
    <property type="match status" value="1"/>
</dbReference>
<keyword evidence="11" id="KW-1185">Reference proteome</keyword>
<evidence type="ECO:0000256" key="4">
    <source>
        <dbReference type="ARBA" id="ARBA00022842"/>
    </source>
</evidence>
<evidence type="ECO:0000256" key="7">
    <source>
        <dbReference type="ARBA" id="ARBA00038405"/>
    </source>
</evidence>
<comment type="cofactor">
    <cofactor evidence="2">
        <name>Mg(2+)</name>
        <dbReference type="ChEBI" id="CHEBI:18420"/>
    </cofactor>
</comment>
<dbReference type="SUPFAM" id="SSF48239">
    <property type="entry name" value="Terpenoid cyclases/Protein prenyltransferases"/>
    <property type="match status" value="1"/>
</dbReference>
<name>A0ABC8LR62_ERUVS</name>
<dbReference type="EMBL" id="CAKOAT010692931">
    <property type="protein sequence ID" value="CAH8385997.1"/>
    <property type="molecule type" value="Genomic_DNA"/>
</dbReference>
<dbReference type="InterPro" id="IPR005630">
    <property type="entry name" value="Terpene_synthase_metal-bd"/>
</dbReference>
<dbReference type="GO" id="GO:0016114">
    <property type="term" value="P:terpenoid biosynthetic process"/>
    <property type="evidence" value="ECO:0007669"/>
    <property type="project" value="UniProtKB-ARBA"/>
</dbReference>
<dbReference type="FunFam" id="1.10.600.10:FF:000007">
    <property type="entry name" value="Isoprene synthase, chloroplastic"/>
    <property type="match status" value="1"/>
</dbReference>
<comment type="caution">
    <text evidence="10">The sequence shown here is derived from an EMBL/GenBank/DDBJ whole genome shotgun (WGS) entry which is preliminary data.</text>
</comment>
<dbReference type="FunFam" id="1.50.10.130:FF:000001">
    <property type="entry name" value="Isoprene synthase, chloroplastic"/>
    <property type="match status" value="1"/>
</dbReference>
<sequence length="521" mass="60570">MDALGREIEALKPVVGGMMISSQCADSTKKRILIIYLLVSLGLMYLFEDEIEECLKESFGKLEAMLAGENDLYTVCTIFWVFRTYGYNMSSDVFERFKGENGKFKESLIEDAKGMVSLYEAAHLGTTTDYILDEALSFTEINLESIATTKATSPHISVRIRNALSMPQHFNAEMLFAREYISFYEQEECHDKMLLKFSKINFRFLQLTWIQELKTLTKWWKQYDFASKLPPYFRDRMIECYIFAVTIYFEPRYSRARAAICRFSTLYTIIDDTCDRYASLSEVADLVHCVERWAPDCKDSLPKYMQPVFKFAWNVFKESEREGISEEGLSFNVQGLLQEQFKIYLRALLCFEEWAQTDVVPAFDEYLDIGGEEVTVLVSIADTFLGLGETAREEGYKWLESRPKYIKAHARRGRLVNDMSGFEDDMSRGYKANSINYYMKQYGVTEEEAFSELKKMVRDLDKIVNEEFLKEATTLPREILKRVVDIGRIVAFSYRCGEEYTNSDGRFKEHITSLFVNLIPL</sequence>
<proteinExistence type="inferred from homology"/>
<comment type="cofactor">
    <cofactor evidence="1">
        <name>Mn(2+)</name>
        <dbReference type="ChEBI" id="CHEBI:29035"/>
    </cofactor>
</comment>
<dbReference type="PANTHER" id="PTHR31225">
    <property type="entry name" value="OS04G0344100 PROTEIN-RELATED"/>
    <property type="match status" value="1"/>
</dbReference>
<evidence type="ECO:0000256" key="6">
    <source>
        <dbReference type="ARBA" id="ARBA00023239"/>
    </source>
</evidence>
<feature type="domain" description="Terpene synthase N-terminal" evidence="8">
    <location>
        <begin position="3"/>
        <end position="164"/>
    </location>
</feature>
<evidence type="ECO:0000256" key="5">
    <source>
        <dbReference type="ARBA" id="ARBA00023211"/>
    </source>
</evidence>
<keyword evidence="4" id="KW-0460">Magnesium</keyword>
<reference evidence="10 11" key="1">
    <citation type="submission" date="2022-03" db="EMBL/GenBank/DDBJ databases">
        <authorList>
            <person name="Macdonald S."/>
            <person name="Ahmed S."/>
            <person name="Newling K."/>
        </authorList>
    </citation>
    <scope>NUCLEOTIDE SEQUENCE [LARGE SCALE GENOMIC DNA]</scope>
</reference>
<dbReference type="InterPro" id="IPR044814">
    <property type="entry name" value="Terpene_cyclase_plant_C1"/>
</dbReference>
<keyword evidence="3" id="KW-0479">Metal-binding</keyword>
<dbReference type="InterPro" id="IPR001906">
    <property type="entry name" value="Terpene_synth_N"/>
</dbReference>
<evidence type="ECO:0000313" key="10">
    <source>
        <dbReference type="EMBL" id="CAH8385997.1"/>
    </source>
</evidence>
<dbReference type="GO" id="GO:0046872">
    <property type="term" value="F:metal ion binding"/>
    <property type="evidence" value="ECO:0007669"/>
    <property type="project" value="UniProtKB-KW"/>
</dbReference>
<gene>
    <name evidence="10" type="ORF">ERUC_LOCUS38480</name>
</gene>
<evidence type="ECO:0000256" key="2">
    <source>
        <dbReference type="ARBA" id="ARBA00001946"/>
    </source>
</evidence>
<dbReference type="SFLD" id="SFLDS00005">
    <property type="entry name" value="Isoprenoid_Synthase_Type_I"/>
    <property type="match status" value="1"/>
</dbReference>
<evidence type="ECO:0000259" key="8">
    <source>
        <dbReference type="Pfam" id="PF01397"/>
    </source>
</evidence>
<dbReference type="Proteomes" id="UP001642260">
    <property type="component" value="Unassembled WGS sequence"/>
</dbReference>
<dbReference type="Gene3D" id="1.10.600.10">
    <property type="entry name" value="Farnesyl Diphosphate Synthase"/>
    <property type="match status" value="1"/>
</dbReference>
<dbReference type="Gene3D" id="1.50.10.130">
    <property type="entry name" value="Terpene synthase, N-terminal domain"/>
    <property type="match status" value="1"/>
</dbReference>
<dbReference type="InterPro" id="IPR008930">
    <property type="entry name" value="Terpenoid_cyclase/PrenylTrfase"/>
</dbReference>
<protein>
    <submittedName>
        <fullName evidence="10">Uncharacterized protein</fullName>
    </submittedName>
</protein>
<dbReference type="SUPFAM" id="SSF48576">
    <property type="entry name" value="Terpenoid synthases"/>
    <property type="match status" value="1"/>
</dbReference>
<feature type="domain" description="Terpene synthase metal-binding" evidence="9">
    <location>
        <begin position="221"/>
        <end position="462"/>
    </location>
</feature>
<dbReference type="Pfam" id="PF03936">
    <property type="entry name" value="Terpene_synth_C"/>
    <property type="match status" value="1"/>
</dbReference>
<dbReference type="InterPro" id="IPR034741">
    <property type="entry name" value="Terpene_cyclase-like_1_C"/>
</dbReference>
<comment type="similarity">
    <text evidence="7">Belongs to the terpene synthase family. Tpsa subfamily.</text>
</comment>
<dbReference type="CDD" id="cd00684">
    <property type="entry name" value="Terpene_cyclase_plant_C1"/>
    <property type="match status" value="1"/>
</dbReference>
<accession>A0ABC8LR62</accession>
<evidence type="ECO:0000256" key="1">
    <source>
        <dbReference type="ARBA" id="ARBA00001936"/>
    </source>
</evidence>
<dbReference type="GO" id="GO:0016829">
    <property type="term" value="F:lyase activity"/>
    <property type="evidence" value="ECO:0007669"/>
    <property type="project" value="UniProtKB-KW"/>
</dbReference>
<dbReference type="InterPro" id="IPR050148">
    <property type="entry name" value="Terpene_synthase-like"/>
</dbReference>
<evidence type="ECO:0000259" key="9">
    <source>
        <dbReference type="Pfam" id="PF03936"/>
    </source>
</evidence>
<evidence type="ECO:0000313" key="11">
    <source>
        <dbReference type="Proteomes" id="UP001642260"/>
    </source>
</evidence>
<dbReference type="Pfam" id="PF01397">
    <property type="entry name" value="Terpene_synth"/>
    <property type="match status" value="1"/>
</dbReference>
<keyword evidence="6" id="KW-0456">Lyase</keyword>
<dbReference type="InterPro" id="IPR008949">
    <property type="entry name" value="Isoprenoid_synthase_dom_sf"/>
</dbReference>
<dbReference type="AlphaFoldDB" id="A0ABC8LR62"/>